<sequence>MQECTSRTDMSAMNRSPSPDDLLILLTVARLGRFTAVAEALDTTHTTVSRRIAALDRQLGGRTLDRTSTGWELTDLGHHALRAAEAIESSLTALKSAVSRRGEAVSGVVRVHVSDAFGAYIAAPAIVRLQHEHPGLKVELLSATRRASRNRSGVDLEVVAGRVEDSRAEVMVLAQYFLRLFASSGYLQEAGKPSTLGDLDGHRFVSYVDSELQVAELDYRSSGLPVPAAAFQATSIFAQLQAVRAGAGIGMVPSYVVHQDPGFVPVLADTFERRITYSAVARSESLRSPGVQAVVGAFMAEARDRREALWS</sequence>
<dbReference type="Pfam" id="PF00126">
    <property type="entry name" value="HTH_1"/>
    <property type="match status" value="1"/>
</dbReference>
<dbReference type="InterPro" id="IPR036388">
    <property type="entry name" value="WH-like_DNA-bd_sf"/>
</dbReference>
<dbReference type="AlphaFoldDB" id="A0A1R4ERW4"/>
<dbReference type="PROSITE" id="PS50931">
    <property type="entry name" value="HTH_LYSR"/>
    <property type="match status" value="1"/>
</dbReference>
<organism evidence="6 7">
    <name type="scientific">Arthrobacter rhombi</name>
    <dbReference type="NCBI Taxonomy" id="71253"/>
    <lineage>
        <taxon>Bacteria</taxon>
        <taxon>Bacillati</taxon>
        <taxon>Actinomycetota</taxon>
        <taxon>Actinomycetes</taxon>
        <taxon>Micrococcales</taxon>
        <taxon>Micrococcaceae</taxon>
        <taxon>Arthrobacter</taxon>
    </lineage>
</organism>
<dbReference type="Pfam" id="PF03466">
    <property type="entry name" value="LysR_substrate"/>
    <property type="match status" value="1"/>
</dbReference>
<dbReference type="GO" id="GO:0043565">
    <property type="term" value="F:sequence-specific DNA binding"/>
    <property type="evidence" value="ECO:0007669"/>
    <property type="project" value="TreeGrafter"/>
</dbReference>
<gene>
    <name evidence="6" type="ORF">FM101_00455</name>
</gene>
<keyword evidence="2" id="KW-0805">Transcription regulation</keyword>
<dbReference type="PANTHER" id="PTHR30537">
    <property type="entry name" value="HTH-TYPE TRANSCRIPTIONAL REGULATOR"/>
    <property type="match status" value="1"/>
</dbReference>
<feature type="domain" description="HTH lysR-type" evidence="5">
    <location>
        <begin position="17"/>
        <end position="74"/>
    </location>
</feature>
<evidence type="ECO:0000256" key="2">
    <source>
        <dbReference type="ARBA" id="ARBA00023015"/>
    </source>
</evidence>
<accession>A0A1R4ERW4</accession>
<evidence type="ECO:0000313" key="7">
    <source>
        <dbReference type="Proteomes" id="UP000195913"/>
    </source>
</evidence>
<dbReference type="InterPro" id="IPR036390">
    <property type="entry name" value="WH_DNA-bd_sf"/>
</dbReference>
<keyword evidence="4" id="KW-0804">Transcription</keyword>
<evidence type="ECO:0000259" key="5">
    <source>
        <dbReference type="PROSITE" id="PS50931"/>
    </source>
</evidence>
<evidence type="ECO:0000256" key="3">
    <source>
        <dbReference type="ARBA" id="ARBA00023125"/>
    </source>
</evidence>
<evidence type="ECO:0000256" key="1">
    <source>
        <dbReference type="ARBA" id="ARBA00009437"/>
    </source>
</evidence>
<dbReference type="InterPro" id="IPR000847">
    <property type="entry name" value="LysR_HTH_N"/>
</dbReference>
<evidence type="ECO:0000313" key="6">
    <source>
        <dbReference type="EMBL" id="SJM46380.1"/>
    </source>
</evidence>
<dbReference type="Proteomes" id="UP000195913">
    <property type="component" value="Unassembled WGS sequence"/>
</dbReference>
<dbReference type="EMBL" id="FUHW01000002">
    <property type="protein sequence ID" value="SJM46380.1"/>
    <property type="molecule type" value="Genomic_DNA"/>
</dbReference>
<reference evidence="6 7" key="1">
    <citation type="submission" date="2017-02" db="EMBL/GenBank/DDBJ databases">
        <authorList>
            <person name="Peterson S.W."/>
        </authorList>
    </citation>
    <scope>NUCLEOTIDE SEQUENCE [LARGE SCALE GENOMIC DNA]</scope>
    <source>
        <strain evidence="6 7">B Ar 00.02</strain>
    </source>
</reference>
<keyword evidence="7" id="KW-1185">Reference proteome</keyword>
<comment type="similarity">
    <text evidence="1">Belongs to the LysR transcriptional regulatory family.</text>
</comment>
<dbReference type="InterPro" id="IPR005119">
    <property type="entry name" value="LysR_subst-bd"/>
</dbReference>
<dbReference type="Gene3D" id="1.10.10.10">
    <property type="entry name" value="Winged helix-like DNA-binding domain superfamily/Winged helix DNA-binding domain"/>
    <property type="match status" value="1"/>
</dbReference>
<dbReference type="GO" id="GO:0006351">
    <property type="term" value="P:DNA-templated transcription"/>
    <property type="evidence" value="ECO:0007669"/>
    <property type="project" value="TreeGrafter"/>
</dbReference>
<protein>
    <submittedName>
        <fullName evidence="6">Transcriptional regulator, LysR family</fullName>
    </submittedName>
</protein>
<dbReference type="GO" id="GO:0003700">
    <property type="term" value="F:DNA-binding transcription factor activity"/>
    <property type="evidence" value="ECO:0007669"/>
    <property type="project" value="InterPro"/>
</dbReference>
<proteinExistence type="inferred from homology"/>
<name>A0A1R4ERW4_9MICC</name>
<dbReference type="SUPFAM" id="SSF53850">
    <property type="entry name" value="Periplasmic binding protein-like II"/>
    <property type="match status" value="1"/>
</dbReference>
<evidence type="ECO:0000256" key="4">
    <source>
        <dbReference type="ARBA" id="ARBA00023163"/>
    </source>
</evidence>
<dbReference type="PANTHER" id="PTHR30537:SF3">
    <property type="entry name" value="TRANSCRIPTIONAL REGULATORY PROTEIN"/>
    <property type="match status" value="1"/>
</dbReference>
<dbReference type="InterPro" id="IPR058163">
    <property type="entry name" value="LysR-type_TF_proteobact-type"/>
</dbReference>
<dbReference type="SUPFAM" id="SSF46785">
    <property type="entry name" value="Winged helix' DNA-binding domain"/>
    <property type="match status" value="1"/>
</dbReference>
<keyword evidence="3" id="KW-0238">DNA-binding</keyword>
<dbReference type="Gene3D" id="3.40.190.290">
    <property type="match status" value="1"/>
</dbReference>